<protein>
    <submittedName>
        <fullName evidence="1">Uncharacterized protein</fullName>
    </submittedName>
</protein>
<accession>A0A5M3T9Y0</accession>
<sequence length="78" mass="9676">MHLNWEHIIPQAPPPPGEIIEALEATTTTREFYQEVEYREDFDRYCQWYYETADRHRQEMQKMLGDFNLLGWFWRGRH</sequence>
<dbReference type="RefSeq" id="WP_006618627.1">
    <property type="nucleotide sequence ID" value="NZ_BIMW01000102.1"/>
</dbReference>
<proteinExistence type="predicted"/>
<reference evidence="1 2" key="1">
    <citation type="journal article" date="2019" name="J Genomics">
        <title>The Draft Genome of a Hydrogen-producing Cyanobacterium, Arthrospira platensis NIES-46.</title>
        <authorList>
            <person name="Suzuki S."/>
            <person name="Yamaguchi H."/>
            <person name="Kawachi M."/>
        </authorList>
    </citation>
    <scope>NUCLEOTIDE SEQUENCE [LARGE SCALE GENOMIC DNA]</scope>
    <source>
        <strain evidence="1 2">NIES-46</strain>
    </source>
</reference>
<dbReference type="Proteomes" id="UP000326169">
    <property type="component" value="Unassembled WGS sequence"/>
</dbReference>
<comment type="caution">
    <text evidence="1">The sequence shown here is derived from an EMBL/GenBank/DDBJ whole genome shotgun (WGS) entry which is preliminary data.</text>
</comment>
<dbReference type="EMBL" id="BIMW01000102">
    <property type="protein sequence ID" value="GCE94616.1"/>
    <property type="molecule type" value="Genomic_DNA"/>
</dbReference>
<gene>
    <name evidence="1" type="ORF">NIES46_26750</name>
</gene>
<keyword evidence="2" id="KW-1185">Reference proteome</keyword>
<evidence type="ECO:0000313" key="1">
    <source>
        <dbReference type="EMBL" id="GCE94616.1"/>
    </source>
</evidence>
<name>A0A5M3T9Y0_LIMPL</name>
<organism evidence="1 2">
    <name type="scientific">Limnospira platensis NIES-46</name>
    <dbReference type="NCBI Taxonomy" id="1236695"/>
    <lineage>
        <taxon>Bacteria</taxon>
        <taxon>Bacillati</taxon>
        <taxon>Cyanobacteriota</taxon>
        <taxon>Cyanophyceae</taxon>
        <taxon>Oscillatoriophycideae</taxon>
        <taxon>Oscillatoriales</taxon>
        <taxon>Sirenicapillariaceae</taxon>
        <taxon>Limnospira</taxon>
    </lineage>
</organism>
<dbReference type="GeneID" id="301683504"/>
<evidence type="ECO:0000313" key="2">
    <source>
        <dbReference type="Proteomes" id="UP000326169"/>
    </source>
</evidence>